<sequence length="58" mass="6526">MAACIHRRKEMEGSPTIFSNNILEHNRSPTEFIKRSLNTQASMTDCLSLLYTDPLADG</sequence>
<evidence type="ECO:0000313" key="1">
    <source>
        <dbReference type="EMBL" id="CEL00247.1"/>
    </source>
</evidence>
<dbReference type="AlphaFoldDB" id="A0A0B7C4W5"/>
<name>A0A0B7C4W5_9EUPU</name>
<accession>A0A0B7C4W5</accession>
<organism evidence="1">
    <name type="scientific">Arion vulgaris</name>
    <dbReference type="NCBI Taxonomy" id="1028688"/>
    <lineage>
        <taxon>Eukaryota</taxon>
        <taxon>Metazoa</taxon>
        <taxon>Spiralia</taxon>
        <taxon>Lophotrochozoa</taxon>
        <taxon>Mollusca</taxon>
        <taxon>Gastropoda</taxon>
        <taxon>Heterobranchia</taxon>
        <taxon>Euthyneura</taxon>
        <taxon>Panpulmonata</taxon>
        <taxon>Eupulmonata</taxon>
        <taxon>Stylommatophora</taxon>
        <taxon>Helicina</taxon>
        <taxon>Arionoidea</taxon>
        <taxon>Arionidae</taxon>
        <taxon>Arion</taxon>
    </lineage>
</organism>
<dbReference type="EMBL" id="HACG01053376">
    <property type="protein sequence ID" value="CEL00247.1"/>
    <property type="molecule type" value="Transcribed_RNA"/>
</dbReference>
<gene>
    <name evidence="1" type="primary">ORF223231</name>
</gene>
<feature type="non-terminal residue" evidence="1">
    <location>
        <position position="58"/>
    </location>
</feature>
<proteinExistence type="predicted"/>
<reference evidence="1" key="1">
    <citation type="submission" date="2014-12" db="EMBL/GenBank/DDBJ databases">
        <title>Insight into the proteome of Arion vulgaris.</title>
        <authorList>
            <person name="Aradska J."/>
            <person name="Bulat T."/>
            <person name="Smidak R."/>
            <person name="Sarate P."/>
            <person name="Gangsoo J."/>
            <person name="Sialana F."/>
            <person name="Bilban M."/>
            <person name="Lubec G."/>
        </authorList>
    </citation>
    <scope>NUCLEOTIDE SEQUENCE</scope>
    <source>
        <tissue evidence="1">Skin</tissue>
    </source>
</reference>
<protein>
    <submittedName>
        <fullName evidence="1">Uncharacterized protein</fullName>
    </submittedName>
</protein>